<accession>A0A219YCG5</accession>
<proteinExistence type="predicted"/>
<evidence type="ECO:0000313" key="1">
    <source>
        <dbReference type="EMBL" id="APU01704.1"/>
    </source>
</evidence>
<protein>
    <submittedName>
        <fullName evidence="1">Uncharacterized protein</fullName>
    </submittedName>
</protein>
<dbReference type="EMBL" id="KY290955">
    <property type="protein sequence ID" value="APU01704.1"/>
    <property type="molecule type" value="Genomic_DNA"/>
</dbReference>
<reference evidence="1 2" key="1">
    <citation type="journal article" date="2017" name="Sci. Rep.">
        <title>Characterization and diversity of phages infecting Aeromonas salmonicida subsp. salmonicida.</title>
        <authorList>
            <person name="Vincent A.T."/>
            <person name="Paquet V.E."/>
            <person name="Bernatchez A."/>
            <person name="Tremblay D.M."/>
            <person name="Moineau S."/>
            <person name="Charette S.J."/>
        </authorList>
    </citation>
    <scope>NUCLEOTIDE SEQUENCE [LARGE SCALE GENOMIC DNA]</scope>
</reference>
<sequence length="59" mass="7011">MKIKMNELDVEHLELITGVLSRVAEMMTRMTRHKINGYYEFEMTEQEVKDCKFINLGLC</sequence>
<organism evidence="1 2">
    <name type="scientific">Aeromonas phage 65.2</name>
    <dbReference type="NCBI Taxonomy" id="1932896"/>
    <lineage>
        <taxon>Viruses</taxon>
        <taxon>Duplodnaviria</taxon>
        <taxon>Heunggongvirae</taxon>
        <taxon>Uroviricota</taxon>
        <taxon>Caudoviricetes</taxon>
        <taxon>Pantevenvirales</taxon>
        <taxon>Straboviridae</taxon>
        <taxon>Emmerichvirinae</taxon>
        <taxon>Ishigurovirus</taxon>
        <taxon>Ishigurovirus osborne</taxon>
    </lineage>
</organism>
<dbReference type="Proteomes" id="UP000225215">
    <property type="component" value="Segment"/>
</dbReference>
<name>A0A219YCG5_9CAUD</name>
<evidence type="ECO:0000313" key="2">
    <source>
        <dbReference type="Proteomes" id="UP000225215"/>
    </source>
</evidence>